<evidence type="ECO:0008006" key="4">
    <source>
        <dbReference type="Google" id="ProtNLM"/>
    </source>
</evidence>
<evidence type="ECO:0000313" key="2">
    <source>
        <dbReference type="EMBL" id="KAJ8941103.1"/>
    </source>
</evidence>
<evidence type="ECO:0000313" key="3">
    <source>
        <dbReference type="Proteomes" id="UP001162162"/>
    </source>
</evidence>
<accession>A0AAV8XR50</accession>
<feature type="region of interest" description="Disordered" evidence="1">
    <location>
        <begin position="1"/>
        <end position="31"/>
    </location>
</feature>
<name>A0AAV8XR50_9CUCU</name>
<dbReference type="Proteomes" id="UP001162162">
    <property type="component" value="Unassembled WGS sequence"/>
</dbReference>
<dbReference type="EMBL" id="JAPWTK010000388">
    <property type="protein sequence ID" value="KAJ8941103.1"/>
    <property type="molecule type" value="Genomic_DNA"/>
</dbReference>
<evidence type="ECO:0000256" key="1">
    <source>
        <dbReference type="SAM" id="MobiDB-lite"/>
    </source>
</evidence>
<comment type="caution">
    <text evidence="2">The sequence shown here is derived from an EMBL/GenBank/DDBJ whole genome shotgun (WGS) entry which is preliminary data.</text>
</comment>
<gene>
    <name evidence="2" type="ORF">NQ318_019108</name>
</gene>
<sequence>MGGVICKTGEVRSDDRDGNSNSSPSSCNDFGKPHLYRKHLSTTKHDLYSLKRSKHNMRDFNMFIFSPSQTNTLTSSDSYKIQFANNCSKRI</sequence>
<reference evidence="2" key="1">
    <citation type="journal article" date="2023" name="Insect Mol. Biol.">
        <title>Genome sequencing provides insights into the evolution of gene families encoding plant cell wall-degrading enzymes in longhorned beetles.</title>
        <authorList>
            <person name="Shin N.R."/>
            <person name="Okamura Y."/>
            <person name="Kirsch R."/>
            <person name="Pauchet Y."/>
        </authorList>
    </citation>
    <scope>NUCLEOTIDE SEQUENCE</scope>
    <source>
        <strain evidence="2">AMC_N1</strain>
    </source>
</reference>
<feature type="compositionally biased region" description="Low complexity" evidence="1">
    <location>
        <begin position="19"/>
        <end position="29"/>
    </location>
</feature>
<dbReference type="AlphaFoldDB" id="A0AAV8XR50"/>
<proteinExistence type="predicted"/>
<organism evidence="2 3">
    <name type="scientific">Aromia moschata</name>
    <dbReference type="NCBI Taxonomy" id="1265417"/>
    <lineage>
        <taxon>Eukaryota</taxon>
        <taxon>Metazoa</taxon>
        <taxon>Ecdysozoa</taxon>
        <taxon>Arthropoda</taxon>
        <taxon>Hexapoda</taxon>
        <taxon>Insecta</taxon>
        <taxon>Pterygota</taxon>
        <taxon>Neoptera</taxon>
        <taxon>Endopterygota</taxon>
        <taxon>Coleoptera</taxon>
        <taxon>Polyphaga</taxon>
        <taxon>Cucujiformia</taxon>
        <taxon>Chrysomeloidea</taxon>
        <taxon>Cerambycidae</taxon>
        <taxon>Cerambycinae</taxon>
        <taxon>Callichromatini</taxon>
        <taxon>Aromia</taxon>
    </lineage>
</organism>
<feature type="compositionally biased region" description="Basic and acidic residues" evidence="1">
    <location>
        <begin position="9"/>
        <end position="18"/>
    </location>
</feature>
<keyword evidence="3" id="KW-1185">Reference proteome</keyword>
<protein>
    <recommendedName>
        <fullName evidence="4">Ycf1</fullName>
    </recommendedName>
</protein>